<sequence>MYHYYKRNVVSSATLFIFLLLSNIGVRANPKVALKRVEPTVVLGTISNSPSSLSFAVVQGQTAEPKEMSITISGVSAAAQTKVNAPANFMVTSTANGSNGKELIFTGNGTFKFFVAFSRTFDIGIFTQSLVITGSEINTKTITLTCGVSSNPGIFPSSINLTAQPGQLPIAQELTIILAGLRATEQTFLHAPDFFQILATPTGIAGKIFTFTGNGTFKVFISFEGSSEIKTFTDELFLVGNGIETKFIPVKATVLAKPTPVVNPSSLSGFTAVQAGATSAAQSFDLFVTGLLFQEAQNVFVTAPTGFLVSLSSNPATFVNSFVLTPSNGKVNAKVFVAIKNNSPVGAINGDVKITGNQLNTKAVPLSGTITAKPQPALTVSKTSITGFSTVTNKASAAQSYQLQASNLAANGSATVTAPTGYEVSLTNTTNSVFSTIKTLASSAGAINVTIFVRLKSQSTTGSKTGNVVNTVAGITKNVSVSGTVSPQPTITVNPTSLAGFNTVKNQASAAKTYTVTATNLAAGVTGTVTAPTNFEVRLPNTGSFVSTLTLTQSSTGTISRTLEVRLKATTTTGIVTGTIQNNIAGFIKNIGVKGSVAAPALSIPASSLIFTAVKNKASVPKSYKVVAANLASGNTASITAPSGFEISLKTDGVFTSTLTLPQYVTNGIATDVFVRLKATATAGTLKGNLTNSVAGLSKLIALTGTVFAPTLSDQGVPPSILVLETLAEPTAWSVKAFPNPVTDKLILTYTRPANQILDVQLFTLEGHPVWQQEIKATGEPEQIELPIREQPVGIYLLKVVAGNQWEVTRIIKQ</sequence>
<name>A0A2T2YCQ4_9BACT</name>
<dbReference type="NCBIfam" id="TIGR04183">
    <property type="entry name" value="Por_Secre_tail"/>
    <property type="match status" value="1"/>
</dbReference>
<dbReference type="EMBL" id="PYFT01000001">
    <property type="protein sequence ID" value="PSR53295.1"/>
    <property type="molecule type" value="Genomic_DNA"/>
</dbReference>
<keyword evidence="3" id="KW-1185">Reference proteome</keyword>
<protein>
    <recommendedName>
        <fullName evidence="1">Secretion system C-terminal sorting domain-containing protein</fullName>
    </recommendedName>
</protein>
<comment type="caution">
    <text evidence="2">The sequence shown here is derived from an EMBL/GenBank/DDBJ whole genome shotgun (WGS) entry which is preliminary data.</text>
</comment>
<dbReference type="Pfam" id="PF18962">
    <property type="entry name" value="Por_Secre_tail"/>
    <property type="match status" value="1"/>
</dbReference>
<reference evidence="2 3" key="1">
    <citation type="submission" date="2018-03" db="EMBL/GenBank/DDBJ databases">
        <title>Adhaeribacter sp. HMF7605 Genome sequencing and assembly.</title>
        <authorList>
            <person name="Kang H."/>
            <person name="Kang J."/>
            <person name="Cha I."/>
            <person name="Kim H."/>
            <person name="Joh K."/>
        </authorList>
    </citation>
    <scope>NUCLEOTIDE SEQUENCE [LARGE SCALE GENOMIC DNA]</scope>
    <source>
        <strain evidence="2 3">HMF7605</strain>
    </source>
</reference>
<dbReference type="InterPro" id="IPR026444">
    <property type="entry name" value="Secre_tail"/>
</dbReference>
<evidence type="ECO:0000313" key="3">
    <source>
        <dbReference type="Proteomes" id="UP000240357"/>
    </source>
</evidence>
<feature type="domain" description="Secretion system C-terminal sorting" evidence="1">
    <location>
        <begin position="738"/>
        <end position="812"/>
    </location>
</feature>
<organism evidence="2 3">
    <name type="scientific">Adhaeribacter arboris</name>
    <dbReference type="NCBI Taxonomy" id="2072846"/>
    <lineage>
        <taxon>Bacteria</taxon>
        <taxon>Pseudomonadati</taxon>
        <taxon>Bacteroidota</taxon>
        <taxon>Cytophagia</taxon>
        <taxon>Cytophagales</taxon>
        <taxon>Hymenobacteraceae</taxon>
        <taxon>Adhaeribacter</taxon>
    </lineage>
</organism>
<proteinExistence type="predicted"/>
<accession>A0A2T2YCQ4</accession>
<dbReference type="Proteomes" id="UP000240357">
    <property type="component" value="Unassembled WGS sequence"/>
</dbReference>
<dbReference type="AlphaFoldDB" id="A0A2T2YCQ4"/>
<evidence type="ECO:0000259" key="1">
    <source>
        <dbReference type="Pfam" id="PF18962"/>
    </source>
</evidence>
<evidence type="ECO:0000313" key="2">
    <source>
        <dbReference type="EMBL" id="PSR53295.1"/>
    </source>
</evidence>
<gene>
    <name evidence="2" type="ORF">AHMF7605_06995</name>
</gene>